<feature type="region of interest" description="Disordered" evidence="1">
    <location>
        <begin position="14"/>
        <end position="135"/>
    </location>
</feature>
<comment type="caution">
    <text evidence="2">The sequence shown here is derived from an EMBL/GenBank/DDBJ whole genome shotgun (WGS) entry which is preliminary data.</text>
</comment>
<gene>
    <name evidence="2" type="ORF">EYF80_014331</name>
</gene>
<dbReference type="EMBL" id="SRLO01000103">
    <property type="protein sequence ID" value="TNN75519.1"/>
    <property type="molecule type" value="Genomic_DNA"/>
</dbReference>
<accession>A0A4Z2IBV1</accession>
<dbReference type="AlphaFoldDB" id="A0A4Z2IBV1"/>
<keyword evidence="3" id="KW-1185">Reference proteome</keyword>
<proteinExistence type="predicted"/>
<name>A0A4Z2IBV1_9TELE</name>
<feature type="compositionally biased region" description="Low complexity" evidence="1">
    <location>
        <begin position="48"/>
        <end position="63"/>
    </location>
</feature>
<evidence type="ECO:0000313" key="3">
    <source>
        <dbReference type="Proteomes" id="UP000314294"/>
    </source>
</evidence>
<protein>
    <submittedName>
        <fullName evidence="2">Uncharacterized protein</fullName>
    </submittedName>
</protein>
<dbReference type="Proteomes" id="UP000314294">
    <property type="component" value="Unassembled WGS sequence"/>
</dbReference>
<organism evidence="2 3">
    <name type="scientific">Liparis tanakae</name>
    <name type="common">Tanaka's snailfish</name>
    <dbReference type="NCBI Taxonomy" id="230148"/>
    <lineage>
        <taxon>Eukaryota</taxon>
        <taxon>Metazoa</taxon>
        <taxon>Chordata</taxon>
        <taxon>Craniata</taxon>
        <taxon>Vertebrata</taxon>
        <taxon>Euteleostomi</taxon>
        <taxon>Actinopterygii</taxon>
        <taxon>Neopterygii</taxon>
        <taxon>Teleostei</taxon>
        <taxon>Neoteleostei</taxon>
        <taxon>Acanthomorphata</taxon>
        <taxon>Eupercaria</taxon>
        <taxon>Perciformes</taxon>
        <taxon>Cottioidei</taxon>
        <taxon>Cottales</taxon>
        <taxon>Liparidae</taxon>
        <taxon>Liparis</taxon>
    </lineage>
</organism>
<feature type="compositionally biased region" description="Polar residues" evidence="1">
    <location>
        <begin position="111"/>
        <end position="120"/>
    </location>
</feature>
<feature type="compositionally biased region" description="Low complexity" evidence="1">
    <location>
        <begin position="85"/>
        <end position="110"/>
    </location>
</feature>
<sequence>MLSQLKGAARSLALTSGPQELNQAFVGGPADECGNPSAAEELRDQDDIQIIINQQLRSQQQQTEQHHPLKKSPSNGTSFFRKPSRTASTWSRQASSASSTTSIGSTSWSSDANQGKSQSPWRDWLRRGKGANNGQ</sequence>
<reference evidence="2 3" key="1">
    <citation type="submission" date="2019-03" db="EMBL/GenBank/DDBJ databases">
        <title>First draft genome of Liparis tanakae, snailfish: a comprehensive survey of snailfish specific genes.</title>
        <authorList>
            <person name="Kim W."/>
            <person name="Song I."/>
            <person name="Jeong J.-H."/>
            <person name="Kim D."/>
            <person name="Kim S."/>
            <person name="Ryu S."/>
            <person name="Song J.Y."/>
            <person name="Lee S.K."/>
        </authorList>
    </citation>
    <scope>NUCLEOTIDE SEQUENCE [LARGE SCALE GENOMIC DNA]</scope>
    <source>
        <tissue evidence="2">Muscle</tissue>
    </source>
</reference>
<evidence type="ECO:0000256" key="1">
    <source>
        <dbReference type="SAM" id="MobiDB-lite"/>
    </source>
</evidence>
<evidence type="ECO:0000313" key="2">
    <source>
        <dbReference type="EMBL" id="TNN75519.1"/>
    </source>
</evidence>